<dbReference type="GO" id="GO:0006897">
    <property type="term" value="P:endocytosis"/>
    <property type="evidence" value="ECO:0007669"/>
    <property type="project" value="TreeGrafter"/>
</dbReference>
<sequence length="703" mass="76914">MAGLDDASSLAVQNEEQLWNELHRTVTTQCSFDAHETIDDALRVWLDVASRFRSESPYSEDAVAYCSQRLLAGSLFRTNPDYVRIQIIYSLLQEDEPAPLYVIASLLVLDGRTNEATFRSMIDESCFVRLLELINGRKTEDPSLHRLLLELMYEMSRIERLRYDDLLHVDDDFVTYLFQLIEEMSDDVHDPYHYPIIRVLLMLNEQYMIASTNATNDPDSPSAPLTNRVVKCLSLYGPQYRTFGENLILVLNRETETSLQLLILKLLYLLFTTKATYEYFYTNDLRVLLDVIIRNLLDLPNELMSLRHTYLRVMYPLLAHTQLSQPPYYKKDEIQKVLSLLAPTGNAHFAPADDTTLRLVDRVSKVPWLCDPPEEEGSGASEVARKLLGISLGSKASASNTSVVDLVAVQEKPGIQTPSRHGLASAFNVAGDVAGGIGGSVPDNIGSVGRSFSGSVSGSEHRHHHHHHHHHRHRRSSKHDLDHRHHDAKGNGEHHHHHHHRPNSRARSLSISSTASSKFGSPPATSSPLRESSNISSSSLSKTNSSLLRDGSTTDWDRDSICSSSSRTTTATAAGGGGSVSSIGTNGGGGGGGAISSTKSSSVGSSRSKKPLPEVPRHKHGIPFKVMESNLSASSIKSAPSINSTSAVAAATTTPAAAVAAAAATKKLPPKAPPPRRKGRLKATAHTSPPTEIITKNISELVP</sequence>
<feature type="compositionally biased region" description="Low complexity" evidence="1">
    <location>
        <begin position="595"/>
        <end position="606"/>
    </location>
</feature>
<feature type="compositionally biased region" description="Low complexity" evidence="1">
    <location>
        <begin position="563"/>
        <end position="573"/>
    </location>
</feature>
<feature type="compositionally biased region" description="Basic residues" evidence="1">
    <location>
        <begin position="461"/>
        <end position="477"/>
    </location>
</feature>
<name>A0AAN9V0Y6_9PEZI</name>
<feature type="compositionally biased region" description="Low complexity" evidence="1">
    <location>
        <begin position="505"/>
        <end position="517"/>
    </location>
</feature>
<reference evidence="3 4" key="1">
    <citation type="submission" date="2024-02" db="EMBL/GenBank/DDBJ databases">
        <title>De novo assembly and annotation of 12 fungi associated with fruit tree decline syndrome in Ontario, Canada.</title>
        <authorList>
            <person name="Sulman M."/>
            <person name="Ellouze W."/>
            <person name="Ilyukhin E."/>
        </authorList>
    </citation>
    <scope>NUCLEOTIDE SEQUENCE [LARGE SCALE GENOMIC DNA]</scope>
    <source>
        <strain evidence="3 4">M11/M66-122</strain>
    </source>
</reference>
<feature type="compositionally biased region" description="Low complexity" evidence="1">
    <location>
        <begin position="526"/>
        <end position="548"/>
    </location>
</feature>
<evidence type="ECO:0000313" key="3">
    <source>
        <dbReference type="EMBL" id="KAK7757526.1"/>
    </source>
</evidence>
<dbReference type="Pfam" id="PF09431">
    <property type="entry name" value="SPIN90_LRD"/>
    <property type="match status" value="1"/>
</dbReference>
<dbReference type="InterPro" id="IPR030125">
    <property type="entry name" value="SPIN90/Ldb17"/>
</dbReference>
<feature type="domain" description="SPIN90/Ldb17 leucine-rich" evidence="2">
    <location>
        <begin position="190"/>
        <end position="333"/>
    </location>
</feature>
<feature type="region of interest" description="Disordered" evidence="1">
    <location>
        <begin position="664"/>
        <end position="703"/>
    </location>
</feature>
<keyword evidence="4" id="KW-1185">Reference proteome</keyword>
<gene>
    <name evidence="3" type="primary">LDB17</name>
    <name evidence="3" type="ORF">SLS62_000541</name>
</gene>
<dbReference type="GO" id="GO:0071933">
    <property type="term" value="F:Arp2/3 complex binding"/>
    <property type="evidence" value="ECO:0007669"/>
    <property type="project" value="TreeGrafter"/>
</dbReference>
<dbReference type="InterPro" id="IPR018556">
    <property type="entry name" value="SPIN90/Ldb17_LRD"/>
</dbReference>
<feature type="compositionally biased region" description="Basic residues" evidence="1">
    <location>
        <begin position="494"/>
        <end position="504"/>
    </location>
</feature>
<protein>
    <submittedName>
        <fullName evidence="3">Pre-rRNA processing</fullName>
    </submittedName>
</protein>
<dbReference type="EMBL" id="JAKJXP020000002">
    <property type="protein sequence ID" value="KAK7757526.1"/>
    <property type="molecule type" value="Genomic_DNA"/>
</dbReference>
<feature type="compositionally biased region" description="Low complexity" evidence="1">
    <location>
        <begin position="446"/>
        <end position="458"/>
    </location>
</feature>
<dbReference type="GO" id="GO:0030479">
    <property type="term" value="C:actin cortical patch"/>
    <property type="evidence" value="ECO:0007669"/>
    <property type="project" value="TreeGrafter"/>
</dbReference>
<dbReference type="GO" id="GO:0051666">
    <property type="term" value="P:actin cortical patch localization"/>
    <property type="evidence" value="ECO:0007669"/>
    <property type="project" value="TreeGrafter"/>
</dbReference>
<comment type="caution">
    <text evidence="3">The sequence shown here is derived from an EMBL/GenBank/DDBJ whole genome shotgun (WGS) entry which is preliminary data.</text>
</comment>
<dbReference type="GO" id="GO:0000147">
    <property type="term" value="P:actin cortical patch assembly"/>
    <property type="evidence" value="ECO:0007669"/>
    <property type="project" value="TreeGrafter"/>
</dbReference>
<dbReference type="PANTHER" id="PTHR13357:SF1">
    <property type="entry name" value="NCK-INTERACTING PROTEIN WITH SH3 DOMAIN"/>
    <property type="match status" value="1"/>
</dbReference>
<dbReference type="AlphaFoldDB" id="A0AAN9V0Y6"/>
<evidence type="ECO:0000259" key="2">
    <source>
        <dbReference type="Pfam" id="PF09431"/>
    </source>
</evidence>
<feature type="compositionally biased region" description="Gly residues" evidence="1">
    <location>
        <begin position="574"/>
        <end position="594"/>
    </location>
</feature>
<evidence type="ECO:0000313" key="4">
    <source>
        <dbReference type="Proteomes" id="UP001320420"/>
    </source>
</evidence>
<organism evidence="3 4">
    <name type="scientific">Diatrype stigma</name>
    <dbReference type="NCBI Taxonomy" id="117547"/>
    <lineage>
        <taxon>Eukaryota</taxon>
        <taxon>Fungi</taxon>
        <taxon>Dikarya</taxon>
        <taxon>Ascomycota</taxon>
        <taxon>Pezizomycotina</taxon>
        <taxon>Sordariomycetes</taxon>
        <taxon>Xylariomycetidae</taxon>
        <taxon>Xylariales</taxon>
        <taxon>Diatrypaceae</taxon>
        <taxon>Diatrype</taxon>
    </lineage>
</organism>
<accession>A0AAN9V0Y6</accession>
<feature type="region of interest" description="Disordered" evidence="1">
    <location>
        <begin position="445"/>
        <end position="620"/>
    </location>
</feature>
<evidence type="ECO:0000256" key="1">
    <source>
        <dbReference type="SAM" id="MobiDB-lite"/>
    </source>
</evidence>
<proteinExistence type="predicted"/>
<feature type="compositionally biased region" description="Polar residues" evidence="1">
    <location>
        <begin position="685"/>
        <end position="703"/>
    </location>
</feature>
<dbReference type="PANTHER" id="PTHR13357">
    <property type="entry name" value="SH3 ADAPTER PROTEIN SPIN90 NCK INTERACTING PROTEIN WITH SH3 DOMAIN"/>
    <property type="match status" value="1"/>
</dbReference>
<dbReference type="Proteomes" id="UP001320420">
    <property type="component" value="Unassembled WGS sequence"/>
</dbReference>
<feature type="compositionally biased region" description="Basic and acidic residues" evidence="1">
    <location>
        <begin position="478"/>
        <end position="493"/>
    </location>
</feature>
<feature type="compositionally biased region" description="Basic residues" evidence="1">
    <location>
        <begin position="674"/>
        <end position="683"/>
    </location>
</feature>